<comment type="caution">
    <text evidence="1">The sequence shown here is derived from an EMBL/GenBank/DDBJ whole genome shotgun (WGS) entry which is preliminary data.</text>
</comment>
<dbReference type="AlphaFoldDB" id="A0A225UW18"/>
<organism evidence="1 2">
    <name type="scientific">Phytophthora megakarya</name>
    <dbReference type="NCBI Taxonomy" id="4795"/>
    <lineage>
        <taxon>Eukaryota</taxon>
        <taxon>Sar</taxon>
        <taxon>Stramenopiles</taxon>
        <taxon>Oomycota</taxon>
        <taxon>Peronosporomycetes</taxon>
        <taxon>Peronosporales</taxon>
        <taxon>Peronosporaceae</taxon>
        <taxon>Phytophthora</taxon>
    </lineage>
</organism>
<keyword evidence="2" id="KW-1185">Reference proteome</keyword>
<evidence type="ECO:0000313" key="2">
    <source>
        <dbReference type="Proteomes" id="UP000198211"/>
    </source>
</evidence>
<gene>
    <name evidence="1" type="ORF">PHMEG_00032277</name>
</gene>
<name>A0A225UW18_9STRA</name>
<proteinExistence type="predicted"/>
<reference evidence="2" key="1">
    <citation type="submission" date="2017-03" db="EMBL/GenBank/DDBJ databases">
        <title>Phytopthora megakarya and P. palmivora, two closely related causual agents of cacao black pod achieved similar genome size and gene model numbers by different mechanisms.</title>
        <authorList>
            <person name="Ali S."/>
            <person name="Shao J."/>
            <person name="Larry D.J."/>
            <person name="Kronmiller B."/>
            <person name="Shen D."/>
            <person name="Strem M.D."/>
            <person name="Melnick R.L."/>
            <person name="Guiltinan M.J."/>
            <person name="Tyler B.M."/>
            <person name="Meinhardt L.W."/>
            <person name="Bailey B.A."/>
        </authorList>
    </citation>
    <scope>NUCLEOTIDE SEQUENCE [LARGE SCALE GENOMIC DNA]</scope>
    <source>
        <strain evidence="2">zdho120</strain>
    </source>
</reference>
<sequence length="75" mass="8886">MKREFSQAADYLTSKTLVQVGIPYKTLVKKVVIQERDMVLALKVPLYLLPPESWQYSRGPELKKLMTMKFRPWDR</sequence>
<accession>A0A225UW18</accession>
<dbReference type="EMBL" id="NBNE01010687">
    <property type="protein sequence ID" value="OWY97243.1"/>
    <property type="molecule type" value="Genomic_DNA"/>
</dbReference>
<evidence type="ECO:0000313" key="1">
    <source>
        <dbReference type="EMBL" id="OWY97243.1"/>
    </source>
</evidence>
<dbReference type="Proteomes" id="UP000198211">
    <property type="component" value="Unassembled WGS sequence"/>
</dbReference>
<protein>
    <submittedName>
        <fullName evidence="1">Uncharacterized protein</fullName>
    </submittedName>
</protein>